<dbReference type="RefSeq" id="WP_339892555.1">
    <property type="nucleotide sequence ID" value="NZ_CAXBCE010000058.1"/>
</dbReference>
<feature type="domain" description="BD-FAE-like" evidence="3">
    <location>
        <begin position="54"/>
        <end position="226"/>
    </location>
</feature>
<evidence type="ECO:0000313" key="4">
    <source>
        <dbReference type="EMBL" id="MEM5535052.1"/>
    </source>
</evidence>
<dbReference type="InterPro" id="IPR049492">
    <property type="entry name" value="BD-FAE-like_dom"/>
</dbReference>
<dbReference type="Pfam" id="PF20434">
    <property type="entry name" value="BD-FAE"/>
    <property type="match status" value="1"/>
</dbReference>
<evidence type="ECO:0000313" key="5">
    <source>
        <dbReference type="Proteomes" id="UP001449225"/>
    </source>
</evidence>
<comment type="caution">
    <text evidence="4">The sequence shown here is derived from an EMBL/GenBank/DDBJ whole genome shotgun (WGS) entry which is preliminary data.</text>
</comment>
<proteinExistence type="predicted"/>
<feature type="chain" id="PRO_5047457320" evidence="2">
    <location>
        <begin position="22"/>
        <end position="321"/>
    </location>
</feature>
<name>A0ABU9TMV5_9GAMM</name>
<evidence type="ECO:0000256" key="2">
    <source>
        <dbReference type="SAM" id="SignalP"/>
    </source>
</evidence>
<evidence type="ECO:0000256" key="1">
    <source>
        <dbReference type="ARBA" id="ARBA00022801"/>
    </source>
</evidence>
<evidence type="ECO:0000259" key="3">
    <source>
        <dbReference type="Pfam" id="PF20434"/>
    </source>
</evidence>
<dbReference type="InterPro" id="IPR050300">
    <property type="entry name" value="GDXG_lipolytic_enzyme"/>
</dbReference>
<dbReference type="PANTHER" id="PTHR48081">
    <property type="entry name" value="AB HYDROLASE SUPERFAMILY PROTEIN C4A8.06C"/>
    <property type="match status" value="1"/>
</dbReference>
<keyword evidence="5" id="KW-1185">Reference proteome</keyword>
<feature type="signal peptide" evidence="2">
    <location>
        <begin position="1"/>
        <end position="21"/>
    </location>
</feature>
<organism evidence="4 5">
    <name type="scientific">Neptuniibacter pectenicola</name>
    <dbReference type="NCBI Taxonomy" id="1806669"/>
    <lineage>
        <taxon>Bacteria</taxon>
        <taxon>Pseudomonadati</taxon>
        <taxon>Pseudomonadota</taxon>
        <taxon>Gammaproteobacteria</taxon>
        <taxon>Oceanospirillales</taxon>
        <taxon>Oceanospirillaceae</taxon>
        <taxon>Neptuniibacter</taxon>
    </lineage>
</organism>
<reference evidence="4 5" key="1">
    <citation type="submission" date="2024-03" db="EMBL/GenBank/DDBJ databases">
        <title>Community enrichment and isolation of bacterial strains for fucoidan degradation.</title>
        <authorList>
            <person name="Sichert A."/>
        </authorList>
    </citation>
    <scope>NUCLEOTIDE SEQUENCE [LARGE SCALE GENOMIC DNA]</scope>
    <source>
        <strain evidence="4 5">AS76</strain>
    </source>
</reference>
<keyword evidence="1 4" id="KW-0378">Hydrolase</keyword>
<dbReference type="Proteomes" id="UP001449225">
    <property type="component" value="Unassembled WGS sequence"/>
</dbReference>
<dbReference type="InterPro" id="IPR029058">
    <property type="entry name" value="AB_hydrolase_fold"/>
</dbReference>
<dbReference type="PANTHER" id="PTHR48081:SF33">
    <property type="entry name" value="KYNURENINE FORMAMIDASE"/>
    <property type="match status" value="1"/>
</dbReference>
<dbReference type="GO" id="GO:0016787">
    <property type="term" value="F:hydrolase activity"/>
    <property type="evidence" value="ECO:0007669"/>
    <property type="project" value="UniProtKB-KW"/>
</dbReference>
<dbReference type="SUPFAM" id="SSF53474">
    <property type="entry name" value="alpha/beta-Hydrolases"/>
    <property type="match status" value="1"/>
</dbReference>
<dbReference type="Gene3D" id="3.40.50.1820">
    <property type="entry name" value="alpha/beta hydrolase"/>
    <property type="match status" value="1"/>
</dbReference>
<protein>
    <submittedName>
        <fullName evidence="4">Alpha/beta hydrolase</fullName>
    </submittedName>
</protein>
<gene>
    <name evidence="4" type="ORF">WNY58_01485</name>
</gene>
<dbReference type="PROSITE" id="PS51257">
    <property type="entry name" value="PROKAR_LIPOPROTEIN"/>
    <property type="match status" value="1"/>
</dbReference>
<keyword evidence="2" id="KW-0732">Signal</keyword>
<accession>A0ABU9TMV5</accession>
<dbReference type="EMBL" id="JBBMRA010000001">
    <property type="protein sequence ID" value="MEM5535052.1"/>
    <property type="molecule type" value="Genomic_DNA"/>
</dbReference>
<sequence length="321" mass="34858">MLFKNVVIQRLVLLFSFLSLSACVTGQTSADYGASNIKTFKDISYGPDRANKFDVYTRDGLSNAPVVFMVHGGAWKMGDKESKSVIKNKLERWLPAGFVFISVNYRLLPRATDPVQQAEDVRNALILAQNKAASWGGDPEKFILMGHSAGAHILGLVSSSIGAHKAMGGKSWLGTVLLDSAVLDVPSIMSSRHYGFYDDAFGKNSDFWVKASPIHQLKSDAPPFLVACSAGRKGACSQANAFVAKANSIGVKASVISRDLSHKEMNESLGDNNDYTAKVEAFMAGLDSNAKAMISAQPVVVKEEPRKGLLQRWREKRQAAQ</sequence>